<dbReference type="STRING" id="181874.A0A409YHP0"/>
<protein>
    <recommendedName>
        <fullName evidence="3">F-box domain-containing protein</fullName>
    </recommendedName>
</protein>
<proteinExistence type="predicted"/>
<gene>
    <name evidence="1" type="ORF">CVT24_001949</name>
</gene>
<evidence type="ECO:0008006" key="3">
    <source>
        <dbReference type="Google" id="ProtNLM"/>
    </source>
</evidence>
<accession>A0A409YHP0</accession>
<evidence type="ECO:0000313" key="2">
    <source>
        <dbReference type="Proteomes" id="UP000284842"/>
    </source>
</evidence>
<sequence length="330" mass="37278">MDNAVFPLDIFTEIVDQLATLDQPPTHSRLRQCSLVCKAFLPLAQKHICQKIMINLIPNVFPKHLQNLTETLQHRPAIASYVKTFSLYTRVRHDSPDSEEMLNDPSFLILLQLPNIQTLKISAVSRISYSRCSTTTWGPRLLIDHYLRRDCLLNVKIGGIDDLPIHLILSPPQLTNLTINSASFAAPDQDLDLLLNKRPHSLIKSLKLYGVKNVPRSSFAHLFSHAEELIVAAVSFAHHSYDTTFQSTDALIFKNLHTLHSYSEFDWSTLLANKPSLRAFPALKTLDLRIMSTESSQNGIVLVDNTTCLEKVDVLQGAGSLLWKWPFFLT</sequence>
<dbReference type="InParanoid" id="A0A409YHP0"/>
<keyword evidence="2" id="KW-1185">Reference proteome</keyword>
<reference evidence="1 2" key="1">
    <citation type="journal article" date="2018" name="Evol. Lett.">
        <title>Horizontal gene cluster transfer increased hallucinogenic mushroom diversity.</title>
        <authorList>
            <person name="Reynolds H.T."/>
            <person name="Vijayakumar V."/>
            <person name="Gluck-Thaler E."/>
            <person name="Korotkin H.B."/>
            <person name="Matheny P.B."/>
            <person name="Slot J.C."/>
        </authorList>
    </citation>
    <scope>NUCLEOTIDE SEQUENCE [LARGE SCALE GENOMIC DNA]</scope>
    <source>
        <strain evidence="1 2">2629</strain>
    </source>
</reference>
<name>A0A409YHP0_9AGAR</name>
<organism evidence="1 2">
    <name type="scientific">Panaeolus cyanescens</name>
    <dbReference type="NCBI Taxonomy" id="181874"/>
    <lineage>
        <taxon>Eukaryota</taxon>
        <taxon>Fungi</taxon>
        <taxon>Dikarya</taxon>
        <taxon>Basidiomycota</taxon>
        <taxon>Agaricomycotina</taxon>
        <taxon>Agaricomycetes</taxon>
        <taxon>Agaricomycetidae</taxon>
        <taxon>Agaricales</taxon>
        <taxon>Agaricineae</taxon>
        <taxon>Galeropsidaceae</taxon>
        <taxon>Panaeolus</taxon>
    </lineage>
</organism>
<dbReference type="Proteomes" id="UP000284842">
    <property type="component" value="Unassembled WGS sequence"/>
</dbReference>
<dbReference type="OrthoDB" id="2788229at2759"/>
<dbReference type="AlphaFoldDB" id="A0A409YHP0"/>
<comment type="caution">
    <text evidence="1">The sequence shown here is derived from an EMBL/GenBank/DDBJ whole genome shotgun (WGS) entry which is preliminary data.</text>
</comment>
<evidence type="ECO:0000313" key="1">
    <source>
        <dbReference type="EMBL" id="PPR02543.1"/>
    </source>
</evidence>
<dbReference type="EMBL" id="NHTK01001165">
    <property type="protein sequence ID" value="PPR02543.1"/>
    <property type="molecule type" value="Genomic_DNA"/>
</dbReference>